<feature type="signal peptide" evidence="1">
    <location>
        <begin position="1"/>
        <end position="16"/>
    </location>
</feature>
<organism evidence="3 4">
    <name type="scientific">Batrachochytrium dendrobatidis (strain JEL423)</name>
    <dbReference type="NCBI Taxonomy" id="403673"/>
    <lineage>
        <taxon>Eukaryota</taxon>
        <taxon>Fungi</taxon>
        <taxon>Fungi incertae sedis</taxon>
        <taxon>Chytridiomycota</taxon>
        <taxon>Chytridiomycota incertae sedis</taxon>
        <taxon>Chytridiomycetes</taxon>
        <taxon>Rhizophydiales</taxon>
        <taxon>Rhizophydiales incertae sedis</taxon>
        <taxon>Batrachochytrium</taxon>
    </lineage>
</organism>
<reference evidence="3 4" key="1">
    <citation type="submission" date="2006-10" db="EMBL/GenBank/DDBJ databases">
        <title>The Genome Sequence of Batrachochytrium dendrobatidis JEL423.</title>
        <authorList>
            <consortium name="The Broad Institute Genome Sequencing Platform"/>
            <person name="Birren B."/>
            <person name="Lander E."/>
            <person name="Galagan J."/>
            <person name="Cuomo C."/>
            <person name="Devon K."/>
            <person name="Jaffe D."/>
            <person name="Butler J."/>
            <person name="Alvarez P."/>
            <person name="Gnerre S."/>
            <person name="Grabherr M."/>
            <person name="Kleber M."/>
            <person name="Mauceli E."/>
            <person name="Brockman W."/>
            <person name="Young S."/>
            <person name="LaButti K."/>
            <person name="Sykes S."/>
            <person name="DeCaprio D."/>
            <person name="Crawford M."/>
            <person name="Koehrsen M."/>
            <person name="Engels R."/>
            <person name="Montgomery P."/>
            <person name="Pearson M."/>
            <person name="Howarth C."/>
            <person name="Larson L."/>
            <person name="White J."/>
            <person name="O'Leary S."/>
            <person name="Kodira C."/>
            <person name="Zeng Q."/>
            <person name="Yandava C."/>
            <person name="Alvarado L."/>
            <person name="Longcore J."/>
            <person name="James T."/>
        </authorList>
    </citation>
    <scope>NUCLEOTIDE SEQUENCE [LARGE SCALE GENOMIC DNA]</scope>
    <source>
        <strain evidence="3 4">JEL423</strain>
    </source>
</reference>
<dbReference type="PANTHER" id="PTHR45856:SF25">
    <property type="entry name" value="FUNGAL LIPASE-LIKE DOMAIN-CONTAINING PROTEIN"/>
    <property type="match status" value="1"/>
</dbReference>
<dbReference type="InterPro" id="IPR051218">
    <property type="entry name" value="Sec_MonoDiacylglyc_Lipase"/>
</dbReference>
<dbReference type="GO" id="GO:0006629">
    <property type="term" value="P:lipid metabolic process"/>
    <property type="evidence" value="ECO:0007669"/>
    <property type="project" value="InterPro"/>
</dbReference>
<dbReference type="SUPFAM" id="SSF53474">
    <property type="entry name" value="alpha/beta-Hydrolases"/>
    <property type="match status" value="1"/>
</dbReference>
<dbReference type="CDD" id="cd00519">
    <property type="entry name" value="Lipase_3"/>
    <property type="match status" value="1"/>
</dbReference>
<evidence type="ECO:0000256" key="1">
    <source>
        <dbReference type="SAM" id="SignalP"/>
    </source>
</evidence>
<dbReference type="VEuPathDB" id="FungiDB:BDEG_21699"/>
<evidence type="ECO:0000259" key="2">
    <source>
        <dbReference type="Pfam" id="PF01764"/>
    </source>
</evidence>
<protein>
    <recommendedName>
        <fullName evidence="2">Fungal lipase-type domain-containing protein</fullName>
    </recommendedName>
</protein>
<proteinExistence type="predicted"/>
<gene>
    <name evidence="3" type="ORF">BDEG_21699</name>
</gene>
<keyword evidence="1" id="KW-0732">Signal</keyword>
<sequence length="326" mass="35469">MRTVLAILAVVALVGAHPTLESANTENLDNVNIVARSTSAVPASLVDDFKKYMMYSAAAYCDSVIVRQQWSCDTYCASASSNTQVVEVFGDGESGVGFLGVQSSAKIIVAAFRGSNDAGDWSINLNFILKPAAWLSTAWGSSSSVRFMNGSNFQAPNNAKVHAGFQNSYMVAREEVLTVIQQTVAKYPDYQIIFTGHSLGAAVASLAAVDYIDKNPSDSSKVSLYTYGSPRIGNKAFADWYSTIPFRGLFRITRTKDPVPHLPPQAFTYRHFKQEYLIDADGNTKSCTNNGDAGETSDCADVDYFPPQIRQHLTGYYYPSGCLKEA</sequence>
<feature type="domain" description="Fungal lipase-type" evidence="2">
    <location>
        <begin position="109"/>
        <end position="265"/>
    </location>
</feature>
<dbReference type="EMBL" id="DS022301">
    <property type="protein sequence ID" value="OAJ37703.1"/>
    <property type="molecule type" value="Genomic_DNA"/>
</dbReference>
<evidence type="ECO:0000313" key="3">
    <source>
        <dbReference type="EMBL" id="OAJ37703.1"/>
    </source>
</evidence>
<dbReference type="Gene3D" id="3.40.50.1820">
    <property type="entry name" value="alpha/beta hydrolase"/>
    <property type="match status" value="1"/>
</dbReference>
<dbReference type="Pfam" id="PF01764">
    <property type="entry name" value="Lipase_3"/>
    <property type="match status" value="1"/>
</dbReference>
<dbReference type="eggNOG" id="KOG4569">
    <property type="taxonomic scope" value="Eukaryota"/>
</dbReference>
<accession>A0A177WCE7</accession>
<dbReference type="InterPro" id="IPR029058">
    <property type="entry name" value="AB_hydrolase_fold"/>
</dbReference>
<dbReference type="PANTHER" id="PTHR45856">
    <property type="entry name" value="ALPHA/BETA-HYDROLASES SUPERFAMILY PROTEIN"/>
    <property type="match status" value="1"/>
</dbReference>
<dbReference type="AlphaFoldDB" id="A0A177WCE7"/>
<dbReference type="InterPro" id="IPR002921">
    <property type="entry name" value="Fungal_lipase-type"/>
</dbReference>
<dbReference type="OrthoDB" id="2123913at2759"/>
<reference evidence="3 4" key="2">
    <citation type="submission" date="2016-05" db="EMBL/GenBank/DDBJ databases">
        <title>Lineage-specific infection strategies underlie the spectrum of fungal disease in amphibians.</title>
        <authorList>
            <person name="Cuomo C.A."/>
            <person name="Farrer R.A."/>
            <person name="James T."/>
            <person name="Longcore J."/>
            <person name="Birren B."/>
        </authorList>
    </citation>
    <scope>NUCLEOTIDE SEQUENCE [LARGE SCALE GENOMIC DNA]</scope>
    <source>
        <strain evidence="3 4">JEL423</strain>
    </source>
</reference>
<evidence type="ECO:0000313" key="4">
    <source>
        <dbReference type="Proteomes" id="UP000077115"/>
    </source>
</evidence>
<feature type="chain" id="PRO_5008077449" description="Fungal lipase-type domain-containing protein" evidence="1">
    <location>
        <begin position="17"/>
        <end position="326"/>
    </location>
</feature>
<dbReference type="STRING" id="403673.A0A177WCE7"/>
<name>A0A177WCE7_BATDL</name>
<dbReference type="Proteomes" id="UP000077115">
    <property type="component" value="Unassembled WGS sequence"/>
</dbReference>